<dbReference type="NCBIfam" id="TIGR00031">
    <property type="entry name" value="UDP-GALP_mutase"/>
    <property type="match status" value="1"/>
</dbReference>
<dbReference type="PANTHER" id="PTHR21197">
    <property type="entry name" value="UDP-GALACTOPYRANOSE MUTASE"/>
    <property type="match status" value="1"/>
</dbReference>
<comment type="cofactor">
    <cofactor evidence="1">
        <name>FAD</name>
        <dbReference type="ChEBI" id="CHEBI:57692"/>
    </cofactor>
</comment>
<gene>
    <name evidence="7" type="primary">glf</name>
    <name evidence="7" type="ordered locus">MCRO_0569</name>
</gene>
<dbReference type="GO" id="GO:0005829">
    <property type="term" value="C:cytosol"/>
    <property type="evidence" value="ECO:0007669"/>
    <property type="project" value="TreeGrafter"/>
</dbReference>
<dbReference type="GO" id="GO:0008767">
    <property type="term" value="F:UDP-galactopyranose mutase activity"/>
    <property type="evidence" value="ECO:0007669"/>
    <property type="project" value="UniProtKB-EC"/>
</dbReference>
<dbReference type="InterPro" id="IPR015899">
    <property type="entry name" value="UDP-GalPyranose_mutase_C"/>
</dbReference>
<dbReference type="Pfam" id="PF03275">
    <property type="entry name" value="GLF"/>
    <property type="match status" value="1"/>
</dbReference>
<dbReference type="Pfam" id="PF13450">
    <property type="entry name" value="NAD_binding_8"/>
    <property type="match status" value="1"/>
</dbReference>
<dbReference type="PANTHER" id="PTHR21197:SF0">
    <property type="entry name" value="UDP-GALACTOPYRANOSE MUTASE"/>
    <property type="match status" value="1"/>
</dbReference>
<dbReference type="EMBL" id="CP001991">
    <property type="protein sequence ID" value="ADE19421.1"/>
    <property type="molecule type" value="Genomic_DNA"/>
</dbReference>
<reference evidence="8" key="1">
    <citation type="submission" date="2010-03" db="EMBL/GenBank/DDBJ databases">
        <title>The complete genome of Mycoplasma crocodyli MP145.</title>
        <authorList>
            <person name="Glass J.I."/>
            <person name="Durkin A.S."/>
            <person name="Hostetler J."/>
            <person name="Jackson J."/>
            <person name="Johnson J."/>
            <person name="May M.A."/>
            <person name="Paralanov V."/>
            <person name="Radune D."/>
            <person name="Szczypinski B."/>
            <person name="Brown D.R."/>
        </authorList>
    </citation>
    <scope>NUCLEOTIDE SEQUENCE [LARGE SCALE GENOMIC DNA]</scope>
    <source>
        <strain evidence="8">ATCC 51981 / MP145</strain>
    </source>
</reference>
<keyword evidence="3" id="KW-0285">Flavoprotein</keyword>
<evidence type="ECO:0000259" key="6">
    <source>
        <dbReference type="Pfam" id="PF03275"/>
    </source>
</evidence>
<feature type="domain" description="UDP-galactopyranose mutase C-terminal" evidence="6">
    <location>
        <begin position="155"/>
        <end position="368"/>
    </location>
</feature>
<protein>
    <submittedName>
        <fullName evidence="7">UDP-galactopyranose mutase</fullName>
        <ecNumber evidence="7">5.4.99.9</ecNumber>
    </submittedName>
</protein>
<proteinExistence type="inferred from homology"/>
<dbReference type="Proteomes" id="UP000001845">
    <property type="component" value="Chromosome"/>
</dbReference>
<keyword evidence="8" id="KW-1185">Reference proteome</keyword>
<sequence>MNKKIKIIGAGVSGCTMANLLAEKGYEIELYEQKSHIGGNCYDLKSKKGNLYHLYGPHIFHTKNNDVANYIKKFADFNEYINKPVSRVNKKYINLPVSLESIKQIDPINYKEITDKLLKCFPNKTEVPVYELNALEELKRDKKISKIISWIYLNIYAKYTSKMWGIEIENIDKSVLNRVKILLTNEHNYFPGAILQGLPIGGYTKMLHKMIDNKNIKLFINTDALKKLSLREGKTFWDNKEYEGLIIYTGQIEKLIDFKFGSLPYRSLYFKFLEFNKPEYQNFTIINKPLDKKITRTVEYNKMTLIKNNSTIISHEYPGEYNIESNKWSIPYYPIQQIDNINLYNKYKEEISKYSNILLLGRLAQYKYLDIDTTIEQAFELFNEILKK</sequence>
<dbReference type="SUPFAM" id="SSF54373">
    <property type="entry name" value="FAD-linked reductases, C-terminal domain"/>
    <property type="match status" value="1"/>
</dbReference>
<dbReference type="SUPFAM" id="SSF51971">
    <property type="entry name" value="Nucleotide-binding domain"/>
    <property type="match status" value="1"/>
</dbReference>
<evidence type="ECO:0000256" key="2">
    <source>
        <dbReference type="ARBA" id="ARBA00009321"/>
    </source>
</evidence>
<evidence type="ECO:0000313" key="8">
    <source>
        <dbReference type="Proteomes" id="UP000001845"/>
    </source>
</evidence>
<comment type="similarity">
    <text evidence="2">Belongs to the UDP-galactopyranose/dTDP-fucopyranose mutase family.</text>
</comment>
<evidence type="ECO:0000313" key="7">
    <source>
        <dbReference type="EMBL" id="ADE19421.1"/>
    </source>
</evidence>
<reference evidence="7 8" key="3">
    <citation type="journal article" date="2011" name="J. Bacteriol.">
        <title>Genome sequences of Mycoplasma alligatoris A21JP2T and Mycoplasma crocodyli MP145T.</title>
        <authorList>
            <person name="Brown D.R."/>
            <person name="Farmerie W.G."/>
            <person name="May M."/>
            <person name="Benders G.A."/>
            <person name="Durkin A.S."/>
            <person name="Hlavinka K."/>
            <person name="Hostetler J."/>
            <person name="Jackson J."/>
            <person name="Johnson J."/>
            <person name="Miller R.H."/>
            <person name="Paralanov V."/>
            <person name="Radune D."/>
            <person name="Szczypinski B."/>
            <person name="Glass J.I."/>
        </authorList>
    </citation>
    <scope>NUCLEOTIDE SEQUENCE [LARGE SCALE GENOMIC DNA]</scope>
    <source>
        <strain evidence="8">ATCC 51981 / MP145</strain>
    </source>
</reference>
<dbReference type="KEGG" id="mcd:MCRO_0569"/>
<evidence type="ECO:0000256" key="4">
    <source>
        <dbReference type="ARBA" id="ARBA00022827"/>
    </source>
</evidence>
<dbReference type="EC" id="5.4.99.9" evidence="7"/>
<dbReference type="InterPro" id="IPR004379">
    <property type="entry name" value="UDP-GALP_mutase"/>
</dbReference>
<dbReference type="HOGENOM" id="CLU_042118_0_0_14"/>
<keyword evidence="5 7" id="KW-0413">Isomerase</keyword>
<dbReference type="RefSeq" id="WP_013054198.1">
    <property type="nucleotide sequence ID" value="NC_014014.1"/>
</dbReference>
<reference key="2">
    <citation type="submission" date="2010-03" db="EMBL/GenBank/DDBJ databases">
        <authorList>
            <person name="Ma Z."/>
            <person name="Wang X."/>
            <person name="Liu H."/>
        </authorList>
    </citation>
    <scope>NUCLEOTIDE SEQUENCE</scope>
    <source>
        <strain>MP145</strain>
    </source>
</reference>
<dbReference type="eggNOG" id="COG0562">
    <property type="taxonomic scope" value="Bacteria"/>
</dbReference>
<dbReference type="AlphaFoldDB" id="D5E5Z5"/>
<dbReference type="OrthoDB" id="9769600at2"/>
<dbReference type="Gene3D" id="3.40.50.720">
    <property type="entry name" value="NAD(P)-binding Rossmann-like Domain"/>
    <property type="match status" value="3"/>
</dbReference>
<name>D5E5Z5_MYCCM</name>
<accession>D5E5Z5</accession>
<organism evidence="7 8">
    <name type="scientific">Mycoplasma crocodyli (strain ATCC 51981 / MP145)</name>
    <dbReference type="NCBI Taxonomy" id="512564"/>
    <lineage>
        <taxon>Bacteria</taxon>
        <taxon>Bacillati</taxon>
        <taxon>Mycoplasmatota</taxon>
        <taxon>Mollicutes</taxon>
        <taxon>Mycoplasmataceae</taxon>
        <taxon>Mycoplasma</taxon>
    </lineage>
</organism>
<evidence type="ECO:0000256" key="3">
    <source>
        <dbReference type="ARBA" id="ARBA00022630"/>
    </source>
</evidence>
<dbReference type="STRING" id="512564.MCRO_0569"/>
<dbReference type="GO" id="GO:0050660">
    <property type="term" value="F:flavin adenine dinucleotide binding"/>
    <property type="evidence" value="ECO:0007669"/>
    <property type="project" value="TreeGrafter"/>
</dbReference>
<evidence type="ECO:0000256" key="5">
    <source>
        <dbReference type="ARBA" id="ARBA00023235"/>
    </source>
</evidence>
<evidence type="ECO:0000256" key="1">
    <source>
        <dbReference type="ARBA" id="ARBA00001974"/>
    </source>
</evidence>
<keyword evidence="4" id="KW-0274">FAD</keyword>